<organism evidence="2 3">
    <name type="scientific">Candidatus Eisenbergiella pullistercoris</name>
    <dbReference type="NCBI Taxonomy" id="2838555"/>
    <lineage>
        <taxon>Bacteria</taxon>
        <taxon>Bacillati</taxon>
        <taxon>Bacillota</taxon>
        <taxon>Clostridia</taxon>
        <taxon>Lachnospirales</taxon>
        <taxon>Lachnospiraceae</taxon>
        <taxon>Eisenbergiella</taxon>
    </lineage>
</organism>
<sequence>MKDFLENIRCLLTGRYEEGRTDLNTLWNPALIRVDRRMVTPSLKHVPGLTGRQKRAVRSFYRPYVRRITDRYHRYYSHKNGVFRPDYLPEELYVTEVDRYFSHREEARFLDNKCYYYRLFPHIRQPELIGMRIGGTWLDGNLAPVPFGRVKEAAAGEPELVVKRAVNSQGGYGVSFLGRGETGTGLEALVRQIPCDLVIQKPVRQHPALSRLHPESVNTLRIVSLLTGERVKIYAVCLKIGVGKERVDNGCHGGIYCGVRPDGRLRPIGITDSGRTIRRHPQLGYRFEEQRVPCLKSALELVRRAHPFLGHFRLISWDVAIDENGEAVLIEANLSLGGINDVQLCSGPLFGRDTKKVLDEVFAGRRRKWSTWF</sequence>
<dbReference type="EMBL" id="DXDD01000175">
    <property type="protein sequence ID" value="HIY61808.1"/>
    <property type="molecule type" value="Genomic_DNA"/>
</dbReference>
<accession>A0A9D2C7U8</accession>
<dbReference type="Proteomes" id="UP000824007">
    <property type="component" value="Unassembled WGS sequence"/>
</dbReference>
<feature type="domain" description="Alpha-L-glutamate ligase-related protein ATP-grasp" evidence="1">
    <location>
        <begin position="186"/>
        <end position="347"/>
    </location>
</feature>
<evidence type="ECO:0000313" key="3">
    <source>
        <dbReference type="Proteomes" id="UP000824007"/>
    </source>
</evidence>
<evidence type="ECO:0000313" key="2">
    <source>
        <dbReference type="EMBL" id="HIY61808.1"/>
    </source>
</evidence>
<proteinExistence type="predicted"/>
<protein>
    <recommendedName>
        <fullName evidence="1">Alpha-L-glutamate ligase-related protein ATP-grasp domain-containing protein</fullName>
    </recommendedName>
</protein>
<reference evidence="2" key="2">
    <citation type="submission" date="2021-04" db="EMBL/GenBank/DDBJ databases">
        <authorList>
            <person name="Gilroy R."/>
        </authorList>
    </citation>
    <scope>NUCLEOTIDE SEQUENCE</scope>
    <source>
        <strain evidence="2">ChiSxjej3B15-24422</strain>
    </source>
</reference>
<reference evidence="2" key="1">
    <citation type="journal article" date="2021" name="PeerJ">
        <title>Extensive microbial diversity within the chicken gut microbiome revealed by metagenomics and culture.</title>
        <authorList>
            <person name="Gilroy R."/>
            <person name="Ravi A."/>
            <person name="Getino M."/>
            <person name="Pursley I."/>
            <person name="Horton D.L."/>
            <person name="Alikhan N.F."/>
            <person name="Baker D."/>
            <person name="Gharbi K."/>
            <person name="Hall N."/>
            <person name="Watson M."/>
            <person name="Adriaenssens E.M."/>
            <person name="Foster-Nyarko E."/>
            <person name="Jarju S."/>
            <person name="Secka A."/>
            <person name="Antonio M."/>
            <person name="Oren A."/>
            <person name="Chaudhuri R.R."/>
            <person name="La Ragione R."/>
            <person name="Hildebrand F."/>
            <person name="Pallen M.J."/>
        </authorList>
    </citation>
    <scope>NUCLEOTIDE SEQUENCE</scope>
    <source>
        <strain evidence="2">ChiSxjej3B15-24422</strain>
    </source>
</reference>
<dbReference type="InterPro" id="IPR039523">
    <property type="entry name" value="RimK-rel_E_lig_ATP-grasp"/>
</dbReference>
<gene>
    <name evidence="2" type="ORF">H9831_14230</name>
</gene>
<comment type="caution">
    <text evidence="2">The sequence shown here is derived from an EMBL/GenBank/DDBJ whole genome shotgun (WGS) entry which is preliminary data.</text>
</comment>
<evidence type="ECO:0000259" key="1">
    <source>
        <dbReference type="Pfam" id="PF14397"/>
    </source>
</evidence>
<dbReference type="Pfam" id="PF14397">
    <property type="entry name" value="ATPgrasp_ST"/>
    <property type="match status" value="1"/>
</dbReference>
<dbReference type="SUPFAM" id="SSF56059">
    <property type="entry name" value="Glutathione synthetase ATP-binding domain-like"/>
    <property type="match status" value="1"/>
</dbReference>
<name>A0A9D2C7U8_9FIRM</name>
<dbReference type="AlphaFoldDB" id="A0A9D2C7U8"/>